<feature type="coiled-coil region" evidence="1">
    <location>
        <begin position="70"/>
        <end position="122"/>
    </location>
</feature>
<dbReference type="Pfam" id="PF14645">
    <property type="entry name" value="Chibby"/>
    <property type="match status" value="1"/>
</dbReference>
<evidence type="ECO:0000256" key="1">
    <source>
        <dbReference type="SAM" id="Coils"/>
    </source>
</evidence>
<keyword evidence="3" id="KW-1185">Reference proteome</keyword>
<protein>
    <submittedName>
        <fullName evidence="2">Uncharacterized protein</fullName>
    </submittedName>
</protein>
<dbReference type="AlphaFoldDB" id="A0A9Q0RBU5"/>
<dbReference type="EMBL" id="JAPDFW010000071">
    <property type="protein sequence ID" value="KAJ5073888.1"/>
    <property type="molecule type" value="Genomic_DNA"/>
</dbReference>
<evidence type="ECO:0000313" key="2">
    <source>
        <dbReference type="EMBL" id="KAJ5073888.1"/>
    </source>
</evidence>
<name>A0A9Q0RBU5_ANAIG</name>
<dbReference type="InterPro" id="IPR028118">
    <property type="entry name" value="Chibby_fam"/>
</dbReference>
<dbReference type="Proteomes" id="UP001149090">
    <property type="component" value="Unassembled WGS sequence"/>
</dbReference>
<comment type="caution">
    <text evidence="2">The sequence shown here is derived from an EMBL/GenBank/DDBJ whole genome shotgun (WGS) entry which is preliminary data.</text>
</comment>
<keyword evidence="1" id="KW-0175">Coiled coil</keyword>
<sequence length="124" mass="15071">MFSKWKKPNLFKKIFGKSTQQNNWFSFKKEKFQKENNLEIVLSDLCLVYENNEWKINQNQNQNQNQIQIQIQNQNEIENHKKIIKSLENQIVLLNLKIEILIDLLIREKISKENQNQKENQKEN</sequence>
<accession>A0A9Q0RBU5</accession>
<proteinExistence type="predicted"/>
<organism evidence="2 3">
    <name type="scientific">Anaeramoeba ignava</name>
    <name type="common">Anaerobic marine amoeba</name>
    <dbReference type="NCBI Taxonomy" id="1746090"/>
    <lineage>
        <taxon>Eukaryota</taxon>
        <taxon>Metamonada</taxon>
        <taxon>Anaeramoebidae</taxon>
        <taxon>Anaeramoeba</taxon>
    </lineage>
</organism>
<evidence type="ECO:0000313" key="3">
    <source>
        <dbReference type="Proteomes" id="UP001149090"/>
    </source>
</evidence>
<reference evidence="2" key="1">
    <citation type="submission" date="2022-10" db="EMBL/GenBank/DDBJ databases">
        <title>Novel sulphate-reducing endosymbionts in the free-living metamonad Anaeramoeba.</title>
        <authorList>
            <person name="Jerlstrom-Hultqvist J."/>
            <person name="Cepicka I."/>
            <person name="Gallot-Lavallee L."/>
            <person name="Salas-Leiva D."/>
            <person name="Curtis B.A."/>
            <person name="Zahonova K."/>
            <person name="Pipaliya S."/>
            <person name="Dacks J."/>
            <person name="Roger A.J."/>
        </authorList>
    </citation>
    <scope>NUCLEOTIDE SEQUENCE</scope>
    <source>
        <strain evidence="2">BMAN</strain>
    </source>
</reference>
<gene>
    <name evidence="2" type="ORF">M0811_08161</name>
</gene>